<name>A0A9X2C4B3_9BURK</name>
<evidence type="ECO:0008006" key="4">
    <source>
        <dbReference type="Google" id="ProtNLM"/>
    </source>
</evidence>
<keyword evidence="1" id="KW-0732">Signal</keyword>
<keyword evidence="3" id="KW-1185">Reference proteome</keyword>
<accession>A0A9X2C4B3</accession>
<sequence>MIKAISFLALALVAATASARDTVLHLPIAAALSDPATQRIVGALPLRFGAASATDAELVARDVQIDGSAEPLRENANQRDSQPPSDESVCQKAFADAMARLVAAAQRSNAAAAVGIVWDYRAQVRDDAATYECHAGSFRSYVALRAQLARALPQALPVPVPAKSGYAELTNLDAVPSTAAGKDRYAHFLTLPKPRAFAFLEDGSWRFWADDPEAATKVFAECARLGKRCWLYAVDDNVVWNADESRRIASVAQLRGMAAAVSPKDEHQ</sequence>
<proteinExistence type="predicted"/>
<dbReference type="Proteomes" id="UP001139353">
    <property type="component" value="Unassembled WGS sequence"/>
</dbReference>
<comment type="caution">
    <text evidence="2">The sequence shown here is derived from an EMBL/GenBank/DDBJ whole genome shotgun (WGS) entry which is preliminary data.</text>
</comment>
<organism evidence="2 3">
    <name type="scientific">Scleromatobacter humisilvae</name>
    <dbReference type="NCBI Taxonomy" id="2897159"/>
    <lineage>
        <taxon>Bacteria</taxon>
        <taxon>Pseudomonadati</taxon>
        <taxon>Pseudomonadota</taxon>
        <taxon>Betaproteobacteria</taxon>
        <taxon>Burkholderiales</taxon>
        <taxon>Sphaerotilaceae</taxon>
        <taxon>Scleromatobacter</taxon>
    </lineage>
</organism>
<dbReference type="EMBL" id="JAJLJH010000011">
    <property type="protein sequence ID" value="MCK9689045.1"/>
    <property type="molecule type" value="Genomic_DNA"/>
</dbReference>
<reference evidence="2" key="1">
    <citation type="submission" date="2021-11" db="EMBL/GenBank/DDBJ databases">
        <title>BS-T2-15 a new species belonging to the Comamonadaceae family isolated from the soil of a French oak forest.</title>
        <authorList>
            <person name="Mieszkin S."/>
            <person name="Alain K."/>
        </authorList>
    </citation>
    <scope>NUCLEOTIDE SEQUENCE</scope>
    <source>
        <strain evidence="2">BS-T2-15</strain>
    </source>
</reference>
<dbReference type="AlphaFoldDB" id="A0A9X2C4B3"/>
<evidence type="ECO:0000256" key="1">
    <source>
        <dbReference type="SAM" id="SignalP"/>
    </source>
</evidence>
<evidence type="ECO:0000313" key="2">
    <source>
        <dbReference type="EMBL" id="MCK9689045.1"/>
    </source>
</evidence>
<dbReference type="RefSeq" id="WP_275685089.1">
    <property type="nucleotide sequence ID" value="NZ_JAJLJH010000011.1"/>
</dbReference>
<feature type="signal peptide" evidence="1">
    <location>
        <begin position="1"/>
        <end position="19"/>
    </location>
</feature>
<protein>
    <recommendedName>
        <fullName evidence="4">Secreted protein</fullName>
    </recommendedName>
</protein>
<evidence type="ECO:0000313" key="3">
    <source>
        <dbReference type="Proteomes" id="UP001139353"/>
    </source>
</evidence>
<feature type="chain" id="PRO_5040726066" description="Secreted protein" evidence="1">
    <location>
        <begin position="20"/>
        <end position="268"/>
    </location>
</feature>
<gene>
    <name evidence="2" type="ORF">LPC04_25300</name>
</gene>